<sequence>MVTWRSAQLQRWVEKALDGWCEARTDL</sequence>
<dbReference type="Proteomes" id="UP000308092">
    <property type="component" value="Unassembled WGS sequence"/>
</dbReference>
<organism evidence="1 2">
    <name type="scientific">Aspergillus tanneri</name>
    <dbReference type="NCBI Taxonomy" id="1220188"/>
    <lineage>
        <taxon>Eukaryota</taxon>
        <taxon>Fungi</taxon>
        <taxon>Dikarya</taxon>
        <taxon>Ascomycota</taxon>
        <taxon>Pezizomycotina</taxon>
        <taxon>Eurotiomycetes</taxon>
        <taxon>Eurotiomycetidae</taxon>
        <taxon>Eurotiales</taxon>
        <taxon>Aspergillaceae</taxon>
        <taxon>Aspergillus</taxon>
        <taxon>Aspergillus subgen. Circumdati</taxon>
    </lineage>
</organism>
<keyword evidence="2" id="KW-1185">Reference proteome</keyword>
<protein>
    <submittedName>
        <fullName evidence="1">Uncharacterized protein</fullName>
    </submittedName>
</protein>
<evidence type="ECO:0000313" key="2">
    <source>
        <dbReference type="Proteomes" id="UP000308092"/>
    </source>
</evidence>
<gene>
    <name evidence="1" type="ORF">EYZ11_007212</name>
</gene>
<comment type="caution">
    <text evidence="1">The sequence shown here is derived from an EMBL/GenBank/DDBJ whole genome shotgun (WGS) entry which is preliminary data.</text>
</comment>
<reference evidence="1 2" key="1">
    <citation type="submission" date="2019-03" db="EMBL/GenBank/DDBJ databases">
        <title>The genome sequence of a newly discovered highly antifungal drug resistant Aspergillus species, Aspergillus tanneri NIH 1004.</title>
        <authorList>
            <person name="Mounaud S."/>
            <person name="Singh I."/>
            <person name="Joardar V."/>
            <person name="Pakala S."/>
            <person name="Pakala S."/>
            <person name="Venepally P."/>
            <person name="Hoover J."/>
            <person name="Nierman W."/>
            <person name="Chung J."/>
            <person name="Losada L."/>
        </authorList>
    </citation>
    <scope>NUCLEOTIDE SEQUENCE [LARGE SCALE GENOMIC DNA]</scope>
    <source>
        <strain evidence="1 2">NIH1004</strain>
    </source>
</reference>
<accession>A0A4S3JDJ7</accession>
<evidence type="ECO:0000313" key="1">
    <source>
        <dbReference type="EMBL" id="THC93323.1"/>
    </source>
</evidence>
<proteinExistence type="predicted"/>
<name>A0A4S3JDJ7_9EURO</name>
<dbReference type="EMBL" id="SOSA01000272">
    <property type="protein sequence ID" value="THC93323.1"/>
    <property type="molecule type" value="Genomic_DNA"/>
</dbReference>
<dbReference type="AlphaFoldDB" id="A0A4S3JDJ7"/>
<dbReference type="VEuPathDB" id="FungiDB:EYZ11_007212"/>